<evidence type="ECO:0000313" key="8">
    <source>
        <dbReference type="Proteomes" id="UP000677016"/>
    </source>
</evidence>
<evidence type="ECO:0000256" key="5">
    <source>
        <dbReference type="SAM" id="MobiDB-lite"/>
    </source>
</evidence>
<feature type="compositionally biased region" description="Pro residues" evidence="5">
    <location>
        <begin position="929"/>
        <end position="946"/>
    </location>
</feature>
<evidence type="ECO:0000256" key="1">
    <source>
        <dbReference type="ARBA" id="ARBA00022475"/>
    </source>
</evidence>
<keyword evidence="4 6" id="KW-0472">Membrane</keyword>
<feature type="transmembrane region" description="Helical" evidence="6">
    <location>
        <begin position="40"/>
        <end position="65"/>
    </location>
</feature>
<dbReference type="GO" id="GO:0005576">
    <property type="term" value="C:extracellular region"/>
    <property type="evidence" value="ECO:0007669"/>
    <property type="project" value="TreeGrafter"/>
</dbReference>
<comment type="caution">
    <text evidence="7">The sequence shown here is derived from an EMBL/GenBank/DDBJ whole genome shotgun (WGS) entry which is preliminary data.</text>
</comment>
<dbReference type="RefSeq" id="WP_211603060.1">
    <property type="nucleotide sequence ID" value="NZ_JAGSNF010000015.1"/>
</dbReference>
<gene>
    <name evidence="7" type="ORF">KC207_10930</name>
</gene>
<keyword evidence="3 6" id="KW-1133">Transmembrane helix</keyword>
<name>A0A941D8H6_9MICO</name>
<evidence type="ECO:0000256" key="6">
    <source>
        <dbReference type="SAM" id="Phobius"/>
    </source>
</evidence>
<feature type="transmembrane region" description="Helical" evidence="6">
    <location>
        <begin position="191"/>
        <end position="217"/>
    </location>
</feature>
<feature type="transmembrane region" description="Helical" evidence="6">
    <location>
        <begin position="305"/>
        <end position="325"/>
    </location>
</feature>
<keyword evidence="1" id="KW-1003">Cell membrane</keyword>
<protein>
    <submittedName>
        <fullName evidence="7">UPF0182 family protein</fullName>
    </submittedName>
</protein>
<dbReference type="InterPro" id="IPR005372">
    <property type="entry name" value="UPF0182"/>
</dbReference>
<organism evidence="7 8">
    <name type="scientific">Phycicoccus avicenniae</name>
    <dbReference type="NCBI Taxonomy" id="2828860"/>
    <lineage>
        <taxon>Bacteria</taxon>
        <taxon>Bacillati</taxon>
        <taxon>Actinomycetota</taxon>
        <taxon>Actinomycetes</taxon>
        <taxon>Micrococcales</taxon>
        <taxon>Intrasporangiaceae</taxon>
        <taxon>Phycicoccus</taxon>
    </lineage>
</organism>
<dbReference type="PANTHER" id="PTHR39344:SF1">
    <property type="entry name" value="UPF0182 PROTEIN SLL1060"/>
    <property type="match status" value="1"/>
</dbReference>
<keyword evidence="2 6" id="KW-0812">Transmembrane</keyword>
<feature type="transmembrane region" description="Helical" evidence="6">
    <location>
        <begin position="135"/>
        <end position="156"/>
    </location>
</feature>
<evidence type="ECO:0000256" key="4">
    <source>
        <dbReference type="ARBA" id="ARBA00023136"/>
    </source>
</evidence>
<accession>A0A941D8H6</accession>
<evidence type="ECO:0000256" key="2">
    <source>
        <dbReference type="ARBA" id="ARBA00022692"/>
    </source>
</evidence>
<evidence type="ECO:0000256" key="3">
    <source>
        <dbReference type="ARBA" id="ARBA00022989"/>
    </source>
</evidence>
<keyword evidence="8" id="KW-1185">Reference proteome</keyword>
<dbReference type="PANTHER" id="PTHR39344">
    <property type="entry name" value="UPF0182 PROTEIN SLL1060"/>
    <property type="match status" value="1"/>
</dbReference>
<feature type="region of interest" description="Disordered" evidence="5">
    <location>
        <begin position="1001"/>
        <end position="1022"/>
    </location>
</feature>
<sequence length="1022" mass="110524">MSRSDWFDGPQGPDGGGPRPDDGDGGGAPAPRATRRRSPLVPTLVVLGALALVAGLAADVVTDVWWYDSVGFRSVFVTELTTKVVIFLVSALLTAGAVGASLYLAYRTRPIYVPVTQAQQVLEQYRQAIEPLRRIALFAVPAILGLLVASGSIGAWRTYLLWANRQEFGVQDPQFGMDVGFFTFTLPWLEFLVSFFTVLLVLTFLAAAFTHYVYGGLQLPGRGPSTRAAYIHLGVLGALVALVRAGSYWLERYSQSTNQGSLLTGITYTDANAVLPTKAILSVAAVMCAGFFLAAIWSRSWRLPIIGVGLLVVTAIVAGTAYPALIQQLRVRPSEKSLEAEYLGRNIEATSAAFGLDRVSRVQQPTPPEEPDTTELADRAEGIPGVRVIDPNVVSQSFRQLEGDRDFYAFPDTLDVDRYSIDGQMSDAVVAVREINLDGLPDNQRNWINDHTVYTHGYGFYGAYGNRRTSEGDPVFFESGERSMLGEYQPRIYFGELSPEYSVVGQPEGEGDREFDYPAGSDGEVSVQNTYDEDGGVAIGSFFRRAMYALKYREANFLLSDAVNSESRILDHRTPKERVERVAPWLQLDGNIYPAVVDGRVQWIVDGFTTSANYPNSRLLDLAEATSDSVAQRSNVVQVRSGEVNYIRNSVKATVDAYDGSVRLYAWNTDDPMLRAWDQAFPGSVEPLSEISGDLMSHIRYPQDLLKVQRELLTEYHVTDPGDFYSNSDRWRVPTDPGQEDVPVDTPVVFQTIALPGEENPSFSITSPFVPNSNSESGREILRGLLAVNADAGNEQGQPAEGYGSLRLLELGAQTPPGPGQVINQIKNSTTRSQNPNEPLNLAQYITNNSGGGKQLRYGNLLAFPLQGQMFYVQPIFVQASSGAGSFPQNKITVALYGTNVAWGDTVDQAITGLFGEGTEGDGGGQPDQPAPDEPAPDQPDQPDQPPSGTVQQQLAAAIAEIQAAYADGQEALSSGDFAAYGEAQQRLADAVARAQELSGQLGGGAVPVPEQSASPAAAGSG</sequence>
<dbReference type="AlphaFoldDB" id="A0A941D8H6"/>
<feature type="region of interest" description="Disordered" evidence="5">
    <location>
        <begin position="1"/>
        <end position="35"/>
    </location>
</feature>
<feature type="transmembrane region" description="Helical" evidence="6">
    <location>
        <begin position="279"/>
        <end position="298"/>
    </location>
</feature>
<dbReference type="EMBL" id="JAGSNF010000015">
    <property type="protein sequence ID" value="MBR7743803.1"/>
    <property type="molecule type" value="Genomic_DNA"/>
</dbReference>
<feature type="transmembrane region" description="Helical" evidence="6">
    <location>
        <begin position="229"/>
        <end position="250"/>
    </location>
</feature>
<reference evidence="7" key="1">
    <citation type="submission" date="2021-04" db="EMBL/GenBank/DDBJ databases">
        <title>Phycicoccus avicenniae sp. nov., a novel endophytic actinomycetes isolated from branch of Avicennia mariana.</title>
        <authorList>
            <person name="Tuo L."/>
        </authorList>
    </citation>
    <scope>NUCLEOTIDE SEQUENCE</scope>
    <source>
        <strain evidence="7">BSK3Z-2</strain>
    </source>
</reference>
<proteinExistence type="predicted"/>
<dbReference type="GO" id="GO:0016020">
    <property type="term" value="C:membrane"/>
    <property type="evidence" value="ECO:0007669"/>
    <property type="project" value="InterPro"/>
</dbReference>
<feature type="region of interest" description="Disordered" evidence="5">
    <location>
        <begin position="913"/>
        <end position="954"/>
    </location>
</feature>
<feature type="compositionally biased region" description="Gly residues" evidence="5">
    <location>
        <begin position="915"/>
        <end position="926"/>
    </location>
</feature>
<dbReference type="Pfam" id="PF03699">
    <property type="entry name" value="UPF0182"/>
    <property type="match status" value="1"/>
</dbReference>
<evidence type="ECO:0000313" key="7">
    <source>
        <dbReference type="EMBL" id="MBR7743803.1"/>
    </source>
</evidence>
<dbReference type="Proteomes" id="UP000677016">
    <property type="component" value="Unassembled WGS sequence"/>
</dbReference>
<feature type="transmembrane region" description="Helical" evidence="6">
    <location>
        <begin position="85"/>
        <end position="106"/>
    </location>
</feature>